<evidence type="ECO:0000256" key="8">
    <source>
        <dbReference type="ARBA" id="ARBA00023010"/>
    </source>
</evidence>
<comment type="function">
    <text evidence="10">Part of the Sec protein translocase complex. Interacts with the SecYEG preprotein conducting channel. Has a central role in coupling the hydrolysis of ATP to the transfer of proteins into and across the cell membrane, serving as an ATP-driven molecular motor driving the stepwise translocation of polypeptide chains across the membrane.</text>
</comment>
<dbReference type="Gene3D" id="1.10.3060.10">
    <property type="entry name" value="Helical scaffold and wing domains of SecA"/>
    <property type="match status" value="1"/>
</dbReference>
<dbReference type="SUPFAM" id="SSF81886">
    <property type="entry name" value="Helical scaffold and wing domains of SecA"/>
    <property type="match status" value="1"/>
</dbReference>
<evidence type="ECO:0000256" key="11">
    <source>
        <dbReference type="RuleBase" id="RU003874"/>
    </source>
</evidence>
<dbReference type="NCBIfam" id="TIGR00963">
    <property type="entry name" value="secA"/>
    <property type="match status" value="1"/>
</dbReference>
<dbReference type="InterPro" id="IPR027417">
    <property type="entry name" value="P-loop_NTPase"/>
</dbReference>
<keyword evidence="10" id="KW-0963">Cytoplasm</keyword>
<feature type="binding site" evidence="10">
    <location>
        <position position="75"/>
    </location>
    <ligand>
        <name>ATP</name>
        <dbReference type="ChEBI" id="CHEBI:30616"/>
    </ligand>
</feature>
<accession>A0A3G2QYN6</accession>
<dbReference type="GO" id="GO:0005524">
    <property type="term" value="F:ATP binding"/>
    <property type="evidence" value="ECO:0007669"/>
    <property type="project" value="UniProtKB-UniRule"/>
</dbReference>
<keyword evidence="7 10" id="KW-1278">Translocase</keyword>
<dbReference type="GO" id="GO:0005737">
    <property type="term" value="C:cytoplasm"/>
    <property type="evidence" value="ECO:0007669"/>
    <property type="project" value="UniProtKB-SubCell"/>
</dbReference>
<dbReference type="PRINTS" id="PR00906">
    <property type="entry name" value="SECA"/>
</dbReference>
<dbReference type="SUPFAM" id="SSF81767">
    <property type="entry name" value="Pre-protein crosslinking domain of SecA"/>
    <property type="match status" value="1"/>
</dbReference>
<dbReference type="Gene3D" id="3.90.1440.10">
    <property type="entry name" value="SecA, preprotein cross-linking domain"/>
    <property type="match status" value="1"/>
</dbReference>
<dbReference type="InterPro" id="IPR000185">
    <property type="entry name" value="SecA"/>
</dbReference>
<keyword evidence="4 10" id="KW-0547">Nucleotide-binding</keyword>
<dbReference type="EMBL" id="MH795128">
    <property type="protein sequence ID" value="AYO28173.1"/>
    <property type="molecule type" value="Genomic_DNA"/>
</dbReference>
<dbReference type="GO" id="GO:0006605">
    <property type="term" value="P:protein targeting"/>
    <property type="evidence" value="ECO:0007669"/>
    <property type="project" value="UniProtKB-UniRule"/>
</dbReference>
<dbReference type="GO" id="GO:0017038">
    <property type="term" value="P:protein import"/>
    <property type="evidence" value="ECO:0007669"/>
    <property type="project" value="InterPro"/>
</dbReference>
<dbReference type="InterPro" id="IPR020937">
    <property type="entry name" value="SecA_CS"/>
</dbReference>
<evidence type="ECO:0000256" key="1">
    <source>
        <dbReference type="ARBA" id="ARBA00004170"/>
    </source>
</evidence>
<dbReference type="PROSITE" id="PS51192">
    <property type="entry name" value="HELICASE_ATP_BIND_1"/>
    <property type="match status" value="1"/>
</dbReference>
<dbReference type="InterPro" id="IPR014001">
    <property type="entry name" value="Helicase_ATP-bd"/>
</dbReference>
<dbReference type="GO" id="GO:0008564">
    <property type="term" value="F:protein-exporting ATPase activity"/>
    <property type="evidence" value="ECO:0007669"/>
    <property type="project" value="UniProtKB-EC"/>
</dbReference>
<dbReference type="PANTHER" id="PTHR30612">
    <property type="entry name" value="SECA INNER MEMBRANE COMPONENT OF SEC PROTEIN SECRETION SYSTEM"/>
    <property type="match status" value="1"/>
</dbReference>
<geneLocation type="plastid" evidence="14"/>
<keyword evidence="9 10" id="KW-0472">Membrane</keyword>
<keyword evidence="5 10" id="KW-0067">ATP-binding</keyword>
<keyword evidence="14" id="KW-0934">Plastid</keyword>
<dbReference type="InterPro" id="IPR011116">
    <property type="entry name" value="SecA_Wing/Scaffold"/>
</dbReference>
<dbReference type="SMART" id="SM00958">
    <property type="entry name" value="SecA_PP_bind"/>
    <property type="match status" value="1"/>
</dbReference>
<dbReference type="InterPro" id="IPR036266">
    <property type="entry name" value="SecA_Wing/Scaffold_sf"/>
</dbReference>
<keyword evidence="8 10" id="KW-0811">Translocation</keyword>
<comment type="similarity">
    <text evidence="2 10 11">Belongs to the SecA family.</text>
</comment>
<keyword evidence="6 10" id="KW-0653">Protein transport</keyword>
<evidence type="ECO:0000256" key="3">
    <source>
        <dbReference type="ARBA" id="ARBA00022448"/>
    </source>
</evidence>
<dbReference type="CDD" id="cd17928">
    <property type="entry name" value="DEXDc_SecA"/>
    <property type="match status" value="1"/>
</dbReference>
<gene>
    <name evidence="10 14" type="primary">secA</name>
</gene>
<dbReference type="Pfam" id="PF07517">
    <property type="entry name" value="SecA_DEAD"/>
    <property type="match status" value="1"/>
</dbReference>
<dbReference type="FunFam" id="3.90.1440.10:FF:000003">
    <property type="entry name" value="Preprotein translocase SecA subunit"/>
    <property type="match status" value="1"/>
</dbReference>
<sequence length="865" mass="100418">MNKKFLYQIKTENNNLHHESDQELEKKIDKIKNRLTKETDSLKKDFLLETIIPEWFALVQEISLRKIGLKHYDSQILAGLELHNGKIVEMKTGEGKTLASTFPVSLNALLGKGVHVVTVNEYLAERDQKWMGKIYNGLGLKAGLVKSTSSISEKKRNYFADITYVTNSEVVFDYLRDSSAYNFTDVVQRAFHYCVIDEIDSILIDEARTPLILSTVQGKKDINKLYLAKLIAKSLKKDFDFQVDEKKKDINLTETGYKNTIEKLGKKSLYDPDDPWILEILNALKGEYIFKKNKDYIVLNNKVLIVDEFTGRIMEDRRWSQGIHEAIETKEKVELGGGTQTKSSITYQNFFPLYPKLAGMTGTAKTAEKEFKDIYNLEVVVLATFRPMIRKDLPDLVYQTELAKWKAVVKKAKECFLTGQPLLIGTASVEKSEILSELFTIGKIPHQVLNAKPENVRRESEVIAQAGERFAITIATNMAGRGTDIILGGNSLFKVKQKLTEIFLEQKISNTSFDEEQKKKENENLDWPTSLINQISEDYKNLQKDKLKTDILNLPYSLELCLPSLKSLYSYFYQKISITWEKENSLIKSLGGLFVLGTERHETRRIDNQLRGRAGRQGDPGTSQFYVSLEDDLIKVFGGENLRNWVDYLLQDKDVPLESELLTKSLENAQKKVELYNADLRKNVFQYDDILNIQRKQLFTARKELLCENILQEFFLRYGESFLDEELLIISKEIFQKKEKNSIELQSEWEKWFDSYSSSFIFEKKKNFYQEIWISHDLKFADSNTYQESFLKNTRAVIVLSILDFYWTEHLERMSDIRDTITWRSYGQQNPLTEYNSEAFQSLKVMFDQIRFSMLYSFLNHPILK</sequence>
<dbReference type="InterPro" id="IPR036670">
    <property type="entry name" value="SecA_X-link_sf"/>
</dbReference>
<protein>
    <recommendedName>
        <fullName evidence="10 11">Protein translocase subunit SecA</fullName>
        <ecNumber evidence="10">7.4.2.8</ecNumber>
    </recommendedName>
</protein>
<keyword evidence="10" id="KW-1003">Cell membrane</keyword>
<name>A0A3G2QYN6_9STRA</name>
<dbReference type="InterPro" id="IPR011130">
    <property type="entry name" value="SecA_preprotein_X-link_dom"/>
</dbReference>
<feature type="binding site" evidence="10">
    <location>
        <begin position="93"/>
        <end position="97"/>
    </location>
    <ligand>
        <name>ATP</name>
        <dbReference type="ChEBI" id="CHEBI:30616"/>
    </ligand>
</feature>
<evidence type="ECO:0000256" key="5">
    <source>
        <dbReference type="ARBA" id="ARBA00022840"/>
    </source>
</evidence>
<evidence type="ECO:0000259" key="13">
    <source>
        <dbReference type="PROSITE" id="PS51196"/>
    </source>
</evidence>
<dbReference type="Pfam" id="PF01043">
    <property type="entry name" value="SecA_PP_bind"/>
    <property type="match status" value="1"/>
</dbReference>
<dbReference type="PROSITE" id="PS51196">
    <property type="entry name" value="SECA_MOTOR_DEAD"/>
    <property type="match status" value="1"/>
</dbReference>
<dbReference type="Gene3D" id="3.40.50.300">
    <property type="entry name" value="P-loop containing nucleotide triphosphate hydrolases"/>
    <property type="match status" value="2"/>
</dbReference>
<dbReference type="InterPro" id="IPR044722">
    <property type="entry name" value="SecA_SF2_C"/>
</dbReference>
<evidence type="ECO:0000256" key="7">
    <source>
        <dbReference type="ARBA" id="ARBA00022967"/>
    </source>
</evidence>
<dbReference type="SMART" id="SM00957">
    <property type="entry name" value="SecA_DEAD"/>
    <property type="match status" value="1"/>
</dbReference>
<evidence type="ECO:0000256" key="10">
    <source>
        <dbReference type="HAMAP-Rule" id="MF_01382"/>
    </source>
</evidence>
<dbReference type="HAMAP" id="MF_01382">
    <property type="entry name" value="SecA"/>
    <property type="match status" value="1"/>
</dbReference>
<evidence type="ECO:0000256" key="4">
    <source>
        <dbReference type="ARBA" id="ARBA00022741"/>
    </source>
</evidence>
<comment type="subunit">
    <text evidence="10">Monomer and homodimer. Part of the essential Sec protein translocation apparatus which comprises SecA, SecYEG and auxiliary proteins SecDF. Other proteins may also be involved.</text>
</comment>
<dbReference type="PANTHER" id="PTHR30612:SF0">
    <property type="entry name" value="CHLOROPLAST PROTEIN-TRANSPORTING ATPASE"/>
    <property type="match status" value="1"/>
</dbReference>
<evidence type="ECO:0000256" key="2">
    <source>
        <dbReference type="ARBA" id="ARBA00007650"/>
    </source>
</evidence>
<proteinExistence type="inferred from homology"/>
<reference evidence="14" key="1">
    <citation type="submission" date="2018-08" db="EMBL/GenBank/DDBJ databases">
        <title>Comparative Plastid Genomics of Synurophyceae: Evolutionary Evidence of Lateral Gene Transfer and Inverted Repeat Dynamics.</title>
        <authorList>
            <person name="Kim J.I."/>
            <person name="Shin H."/>
            <person name="Skaloud P."/>
            <person name="Jung J."/>
            <person name="Yoon H.S."/>
            <person name="Archibald J.M."/>
            <person name="Shin W."/>
        </authorList>
    </citation>
    <scope>NUCLEOTIDE SEQUENCE</scope>
    <source>
        <strain evidence="14">S114.C7</strain>
    </source>
</reference>
<dbReference type="GO" id="GO:0005886">
    <property type="term" value="C:plasma membrane"/>
    <property type="evidence" value="ECO:0007669"/>
    <property type="project" value="UniProtKB-SubCell"/>
</dbReference>
<evidence type="ECO:0000259" key="12">
    <source>
        <dbReference type="PROSITE" id="PS51192"/>
    </source>
</evidence>
<organism evidence="14">
    <name type="scientific">Synura petersenii</name>
    <dbReference type="NCBI Taxonomy" id="52555"/>
    <lineage>
        <taxon>Eukaryota</taxon>
        <taxon>Sar</taxon>
        <taxon>Stramenopiles</taxon>
        <taxon>Ochrophyta</taxon>
        <taxon>Synurophyceae</taxon>
        <taxon>Synurales</taxon>
        <taxon>Mallomonadaceae</taxon>
        <taxon>Synura</taxon>
    </lineage>
</organism>
<dbReference type="Pfam" id="PF07516">
    <property type="entry name" value="SecA_SW"/>
    <property type="match status" value="1"/>
</dbReference>
<dbReference type="AlphaFoldDB" id="A0A3G2QYN6"/>
<evidence type="ECO:0000313" key="14">
    <source>
        <dbReference type="EMBL" id="AYO28173.1"/>
    </source>
</evidence>
<dbReference type="InterPro" id="IPR011115">
    <property type="entry name" value="SecA_DEAD"/>
</dbReference>
<feature type="binding site" evidence="10">
    <location>
        <position position="484"/>
    </location>
    <ligand>
        <name>ATP</name>
        <dbReference type="ChEBI" id="CHEBI:30616"/>
    </ligand>
</feature>
<evidence type="ECO:0000256" key="9">
    <source>
        <dbReference type="ARBA" id="ARBA00023136"/>
    </source>
</evidence>
<dbReference type="SUPFAM" id="SSF52540">
    <property type="entry name" value="P-loop containing nucleoside triphosphate hydrolases"/>
    <property type="match status" value="2"/>
</dbReference>
<feature type="domain" description="Helicase ATP-binding" evidence="12">
    <location>
        <begin position="77"/>
        <end position="235"/>
    </location>
</feature>
<dbReference type="EMBL" id="MH795128">
    <property type="protein sequence ID" value="AYO28164.1"/>
    <property type="molecule type" value="Genomic_DNA"/>
</dbReference>
<dbReference type="EC" id="7.4.2.8" evidence="10"/>
<evidence type="ECO:0000256" key="6">
    <source>
        <dbReference type="ARBA" id="ARBA00022927"/>
    </source>
</evidence>
<feature type="domain" description="SecA family profile" evidence="13">
    <location>
        <begin position="1"/>
        <end position="658"/>
    </location>
</feature>
<comment type="catalytic activity">
    <reaction evidence="10">
        <text>ATP + H2O + cellular proteinSide 1 = ADP + phosphate + cellular proteinSide 2.</text>
        <dbReference type="EC" id="7.4.2.8"/>
    </reaction>
</comment>
<keyword evidence="3 10" id="KW-0813">Transport</keyword>
<dbReference type="PROSITE" id="PS01312">
    <property type="entry name" value="SECA"/>
    <property type="match status" value="1"/>
</dbReference>
<dbReference type="InterPro" id="IPR014018">
    <property type="entry name" value="SecA_motor_DEAD"/>
</dbReference>
<dbReference type="GO" id="GO:0065002">
    <property type="term" value="P:intracellular protein transmembrane transport"/>
    <property type="evidence" value="ECO:0007669"/>
    <property type="project" value="UniProtKB-UniRule"/>
</dbReference>
<dbReference type="CDD" id="cd18803">
    <property type="entry name" value="SF2_C_secA"/>
    <property type="match status" value="1"/>
</dbReference>
<comment type="subcellular location">
    <subcellularLocation>
        <location evidence="10">Cell membrane</location>
        <topology evidence="10">Peripheral membrane protein</topology>
        <orientation evidence="10">Cytoplasmic side</orientation>
    </subcellularLocation>
    <subcellularLocation>
        <location evidence="10">Cytoplasm</location>
    </subcellularLocation>
    <subcellularLocation>
        <location evidence="1">Membrane</location>
        <topology evidence="1">Peripheral membrane protein</topology>
    </subcellularLocation>
    <text evidence="10">Distribution is 50-50.</text>
</comment>
<dbReference type="Pfam" id="PF21090">
    <property type="entry name" value="P-loop_SecA"/>
    <property type="match status" value="1"/>
</dbReference>